<comment type="caution">
    <text evidence="1">The sequence shown here is derived from an EMBL/GenBank/DDBJ whole genome shotgun (WGS) entry which is preliminary data.</text>
</comment>
<evidence type="ECO:0000313" key="1">
    <source>
        <dbReference type="EMBL" id="OWF32403.1"/>
    </source>
</evidence>
<dbReference type="AlphaFoldDB" id="A0A210P7D9"/>
<gene>
    <name evidence="1" type="ORF">LKACC12383_01920</name>
</gene>
<accession>A0A210P7D9</accession>
<protein>
    <submittedName>
        <fullName evidence="1">Uncharacterized protein</fullName>
    </submittedName>
</protein>
<dbReference type="EMBL" id="MXAL01000009">
    <property type="protein sequence ID" value="OWF32403.1"/>
    <property type="molecule type" value="Genomic_DNA"/>
</dbReference>
<name>A0A210P7D9_9LACO</name>
<proteinExistence type="predicted"/>
<organism evidence="1 2">
    <name type="scientific">Companilactobacillus kimchii</name>
    <dbReference type="NCBI Taxonomy" id="2801452"/>
    <lineage>
        <taxon>Bacteria</taxon>
        <taxon>Bacillati</taxon>
        <taxon>Bacillota</taxon>
        <taxon>Bacilli</taxon>
        <taxon>Lactobacillales</taxon>
        <taxon>Lactobacillaceae</taxon>
        <taxon>Companilactobacillus</taxon>
    </lineage>
</organism>
<evidence type="ECO:0000313" key="2">
    <source>
        <dbReference type="Proteomes" id="UP000196649"/>
    </source>
</evidence>
<sequence length="57" mass="6982">MYAFSKKIILRIKEYQKNVINFHKLYKFARINYIMTVLDNELRNTSQGKHKRVSPFF</sequence>
<dbReference type="Proteomes" id="UP000196649">
    <property type="component" value="Unassembled WGS sequence"/>
</dbReference>
<reference evidence="1 2" key="1">
    <citation type="submission" date="2017-03" db="EMBL/GenBank/DDBJ databases">
        <title>Genome sequence of Lactobacillus kimchii KACC 12383.</title>
        <authorList>
            <person name="Chun J."/>
        </authorList>
    </citation>
    <scope>NUCLEOTIDE SEQUENCE [LARGE SCALE GENOMIC DNA]</scope>
    <source>
        <strain evidence="1 2">KACC 12383</strain>
    </source>
</reference>